<protein>
    <recommendedName>
        <fullName evidence="2">Outer membrane protein beta-barrel domain-containing protein</fullName>
    </recommendedName>
</protein>
<keyword evidence="4" id="KW-1185">Reference proteome</keyword>
<feature type="chain" id="PRO_5011958016" description="Outer membrane protein beta-barrel domain-containing protein" evidence="1">
    <location>
        <begin position="20"/>
        <end position="341"/>
    </location>
</feature>
<dbReference type="STRING" id="388280.SAMN04488057_105281"/>
<evidence type="ECO:0000256" key="1">
    <source>
        <dbReference type="SAM" id="SignalP"/>
    </source>
</evidence>
<dbReference type="EMBL" id="FRCY01000005">
    <property type="protein sequence ID" value="SHN02427.1"/>
    <property type="molecule type" value="Genomic_DNA"/>
</dbReference>
<feature type="domain" description="Outer membrane protein beta-barrel" evidence="2">
    <location>
        <begin position="169"/>
        <end position="320"/>
    </location>
</feature>
<dbReference type="AlphaFoldDB" id="A0A1M7NFD6"/>
<dbReference type="InterPro" id="IPR025665">
    <property type="entry name" value="Beta-barrel_OMP_2"/>
</dbReference>
<dbReference type="OrthoDB" id="891525at2"/>
<evidence type="ECO:0000313" key="3">
    <source>
        <dbReference type="EMBL" id="SHN02427.1"/>
    </source>
</evidence>
<evidence type="ECO:0000259" key="2">
    <source>
        <dbReference type="Pfam" id="PF13568"/>
    </source>
</evidence>
<feature type="signal peptide" evidence="1">
    <location>
        <begin position="1"/>
        <end position="19"/>
    </location>
</feature>
<dbReference type="RefSeq" id="WP_073094509.1">
    <property type="nucleotide sequence ID" value="NZ_FRCY01000005.1"/>
</dbReference>
<proteinExistence type="predicted"/>
<organism evidence="3 4">
    <name type="scientific">Cyclobacterium lianum</name>
    <dbReference type="NCBI Taxonomy" id="388280"/>
    <lineage>
        <taxon>Bacteria</taxon>
        <taxon>Pseudomonadati</taxon>
        <taxon>Bacteroidota</taxon>
        <taxon>Cytophagia</taxon>
        <taxon>Cytophagales</taxon>
        <taxon>Cyclobacteriaceae</taxon>
        <taxon>Cyclobacterium</taxon>
    </lineage>
</organism>
<gene>
    <name evidence="3" type="ORF">SAMN04488057_105281</name>
</gene>
<name>A0A1M7NFD6_9BACT</name>
<evidence type="ECO:0000313" key="4">
    <source>
        <dbReference type="Proteomes" id="UP000184513"/>
    </source>
</evidence>
<dbReference type="Pfam" id="PF13568">
    <property type="entry name" value="OMP_b-brl_2"/>
    <property type="match status" value="1"/>
</dbReference>
<dbReference type="Proteomes" id="UP000184513">
    <property type="component" value="Unassembled WGS sequence"/>
</dbReference>
<reference evidence="3 4" key="1">
    <citation type="submission" date="2016-11" db="EMBL/GenBank/DDBJ databases">
        <authorList>
            <person name="Jaros S."/>
            <person name="Januszkiewicz K."/>
            <person name="Wedrychowicz H."/>
        </authorList>
    </citation>
    <scope>NUCLEOTIDE SEQUENCE [LARGE SCALE GENOMIC DNA]</scope>
    <source>
        <strain evidence="3 4">CGMCC 1.6102</strain>
    </source>
</reference>
<keyword evidence="1" id="KW-0732">Signal</keyword>
<sequence length="341" mass="38394">MKKYLIAILLMALVQLTFGKTGFQEEKPVNDSIIVEFGKSGKVVFLIDNPEDFERLKSMDINQIIKELNIPETESEGVVTVIEMKQKDGNKEIVSIYENVGETEVSIGRYKIIVDETGDRTRVKMETSPREKKDPPFRTHLNVDLGINSYFQEGTIPGAGSAFSPKGWGSWNVGFHWMASQRLTKGAYWDFGLGASWYNFKLDNPRYQAIGSEDGISLVNRTDVNGFKSKISASYLNVLTMFKLDFGKINDNGRNGLRIGVGPYAGYRLGGRSKFVYREIGGSGRKKEKEPAGSYLNNFRYGIRGEVGFKSITFYTTYDLNPLFHNSLSPELHPFSFGIVF</sequence>
<accession>A0A1M7NFD6</accession>